<dbReference type="OrthoDB" id="8538589at2"/>
<evidence type="ECO:0000313" key="2">
    <source>
        <dbReference type="EMBL" id="CAB3654323.1"/>
    </source>
</evidence>
<evidence type="ECO:0000313" key="5">
    <source>
        <dbReference type="Proteomes" id="UP000494205"/>
    </source>
</evidence>
<proteinExistence type="predicted"/>
<gene>
    <name evidence="3" type="ORF">C0Z16_20490</name>
    <name evidence="2" type="ORF">LMG27174_01317</name>
</gene>
<evidence type="ECO:0000313" key="4">
    <source>
        <dbReference type="Proteomes" id="UP000235659"/>
    </source>
</evidence>
<dbReference type="Gene3D" id="3.10.490.10">
    <property type="entry name" value="Gamma-glutamyl cyclotransferase-like"/>
    <property type="match status" value="1"/>
</dbReference>
<dbReference type="SUPFAM" id="SSF110857">
    <property type="entry name" value="Gamma-glutamyl cyclotransferase-like"/>
    <property type="match status" value="1"/>
</dbReference>
<evidence type="ECO:0000259" key="1">
    <source>
        <dbReference type="Pfam" id="PF06094"/>
    </source>
</evidence>
<dbReference type="InterPro" id="IPR013024">
    <property type="entry name" value="GGCT-like"/>
</dbReference>
<feature type="domain" description="Gamma-glutamylcyclotransferase AIG2-like" evidence="1">
    <location>
        <begin position="4"/>
        <end position="127"/>
    </location>
</feature>
<dbReference type="AlphaFoldDB" id="A0A2N7WID4"/>
<organism evidence="2 5">
    <name type="scientific">Paraburkholderia rhynchosiae</name>
    <dbReference type="NCBI Taxonomy" id="487049"/>
    <lineage>
        <taxon>Bacteria</taxon>
        <taxon>Pseudomonadati</taxon>
        <taxon>Pseudomonadota</taxon>
        <taxon>Betaproteobacteria</taxon>
        <taxon>Burkholderiales</taxon>
        <taxon>Burkholderiaceae</taxon>
        <taxon>Paraburkholderia</taxon>
    </lineage>
</organism>
<dbReference type="EMBL" id="PNXY01000014">
    <property type="protein sequence ID" value="PMS29152.1"/>
    <property type="molecule type" value="Genomic_DNA"/>
</dbReference>
<sequence>MQTVFVYGTLRAGEVNDIREAAARNEIAEPNLLGTATVRGHLFDFGAYPGLVADEQGVDVIGDVYEIDDELVAVLDEIEAVFPGVEGRFLAREVMVKVDDNVVNCRFYPVTPHAAKGLPEIKSGDWVQYRTTR</sequence>
<dbReference type="InterPro" id="IPR009288">
    <property type="entry name" value="AIG2-like_dom"/>
</dbReference>
<dbReference type="InterPro" id="IPR036568">
    <property type="entry name" value="GGCT-like_sf"/>
</dbReference>
<dbReference type="EMBL" id="CADIJZ010000004">
    <property type="protein sequence ID" value="CAB3654323.1"/>
    <property type="molecule type" value="Genomic_DNA"/>
</dbReference>
<keyword evidence="4" id="KW-1185">Reference proteome</keyword>
<reference evidence="3 4" key="1">
    <citation type="submission" date="2018-01" db="EMBL/GenBank/DDBJ databases">
        <title>Whole genome analyses suggest that Burkholderia sensu lato contains two further novel genera in the rhizoxinica-symbiotica group Mycetohabitans gen. nov., and Trinickia gen. nov.: implications for the evolution of diazotrophy and nodulation in the Burkholderiaceae.</title>
        <authorList>
            <person name="Estrada-de los Santos P."/>
            <person name="Palmer M."/>
            <person name="Chavez-Ramirez B."/>
            <person name="Beukes C."/>
            <person name="Steenkamp E.T."/>
            <person name="Hirsch A.M."/>
            <person name="Manyaka P."/>
            <person name="Maluk M."/>
            <person name="Lafos M."/>
            <person name="Crook M."/>
            <person name="Gross E."/>
            <person name="Simon M.F."/>
            <person name="Bueno dos Reis Junior F."/>
            <person name="Poole P.S."/>
            <person name="Venter S.N."/>
            <person name="James E.K."/>
        </authorList>
    </citation>
    <scope>NUCLEOTIDE SEQUENCE [LARGE SCALE GENOMIC DNA]</scope>
    <source>
        <strain evidence="3 4">WSM 3937</strain>
    </source>
</reference>
<accession>A0A2N7WID4</accession>
<name>A0A2N7WID4_9BURK</name>
<evidence type="ECO:0000313" key="3">
    <source>
        <dbReference type="EMBL" id="PMS29152.1"/>
    </source>
</evidence>
<dbReference type="RefSeq" id="WP_102633933.1">
    <property type="nucleotide sequence ID" value="NZ_CADIJZ010000004.1"/>
</dbReference>
<reference evidence="2 5" key="2">
    <citation type="submission" date="2020-04" db="EMBL/GenBank/DDBJ databases">
        <authorList>
            <person name="De Canck E."/>
        </authorList>
    </citation>
    <scope>NUCLEOTIDE SEQUENCE [LARGE SCALE GENOMIC DNA]</scope>
    <source>
        <strain evidence="2 5">LMG 27174</strain>
    </source>
</reference>
<dbReference type="Pfam" id="PF06094">
    <property type="entry name" value="GGACT"/>
    <property type="match status" value="1"/>
</dbReference>
<dbReference type="Proteomes" id="UP000235659">
    <property type="component" value="Unassembled WGS sequence"/>
</dbReference>
<dbReference type="CDD" id="cd06661">
    <property type="entry name" value="GGCT_like"/>
    <property type="match status" value="1"/>
</dbReference>
<dbReference type="Proteomes" id="UP000494205">
    <property type="component" value="Unassembled WGS sequence"/>
</dbReference>
<protein>
    <submittedName>
        <fullName evidence="3">Gamma-glutamylcyclotransferase</fullName>
    </submittedName>
</protein>